<proteinExistence type="predicted"/>
<dbReference type="AlphaFoldDB" id="A0A316VZY4"/>
<sequence>MSAFKRSRSKSASPIDQHRPDKMMARSRASNAADHTGLDDATATLHEMESASDQTTSSAKQQDKQVAGDATQSVNANVLAHASCSGRKLDTKSGSRLLNLPPEIIEQIAYQCAVTQDDAAQVNVPQDVAGGDALVQIDTSAASLPWHAEHHPSATPPSHLLAFLLTCRQVYTLLNPRAAPHLYARIFRNRFDVAAIERRFGPKAIAARNLCAELQKRCRILKRIRAAVLVNQLKPVDLPPLIAEEEMTENLWLAYMMLVENDGLNMARLKWALLDGYLRLHDKQIMLEAPTEPVYPPDTLDRSLALHVAFLFTDPLDLAKESRGVSDTKLFVLRPFVFAAHKFDSYVAPWTVRRLPLASQDDPAQSAAAAANASPPPNPFLADLIPRSRETEITHCGIRMKLFPPILSHAACFTFFAKVERDPAVIGLTPIQDLHNPSAAREDVRANRNPLAFRSIDHDTDVSRLLACSNPFSAPGLKPLAHAGLFEGAWEGRFCFFDFDSYREMLAGRMRSLYEGPFGEQPQVWRIREHIVRVGSGVRKIGGEGSVLNAGYLNGEPEPDTVPSVPYSEAVATINPSRPAYNGASRNNRFNIETDSRTGQITNAGDYAELAKRGFGSLEDAQMYPSFGDDERCPPGDPEAYEILLSGTGHSAWGRFILRGRIRSWDGMMIMTKEYRPDGRGRWLYRGYAVAGGRLVGRWRDTFTPENMSGYEGCFLLSRRDSAA</sequence>
<dbReference type="GeneID" id="37035606"/>
<evidence type="ECO:0000256" key="1">
    <source>
        <dbReference type="SAM" id="MobiDB-lite"/>
    </source>
</evidence>
<name>A0A316VZY4_9BASI</name>
<reference evidence="2 3" key="1">
    <citation type="journal article" date="2018" name="Mol. Biol. Evol.">
        <title>Broad Genomic Sampling Reveals a Smut Pathogenic Ancestry of the Fungal Clade Ustilaginomycotina.</title>
        <authorList>
            <person name="Kijpornyongpan T."/>
            <person name="Mondo S.J."/>
            <person name="Barry K."/>
            <person name="Sandor L."/>
            <person name="Lee J."/>
            <person name="Lipzen A."/>
            <person name="Pangilinan J."/>
            <person name="LaButti K."/>
            <person name="Hainaut M."/>
            <person name="Henrissat B."/>
            <person name="Grigoriev I.V."/>
            <person name="Spatafora J.W."/>
            <person name="Aime M.C."/>
        </authorList>
    </citation>
    <scope>NUCLEOTIDE SEQUENCE [LARGE SCALE GENOMIC DNA]</scope>
    <source>
        <strain evidence="2 3">MCA 4658</strain>
    </source>
</reference>
<protein>
    <recommendedName>
        <fullName evidence="4">F-box domain-containing protein</fullName>
    </recommendedName>
</protein>
<feature type="region of interest" description="Disordered" evidence="1">
    <location>
        <begin position="1"/>
        <end position="70"/>
    </location>
</feature>
<dbReference type="EMBL" id="KZ819373">
    <property type="protein sequence ID" value="PWN43042.1"/>
    <property type="molecule type" value="Genomic_DNA"/>
</dbReference>
<dbReference type="InParanoid" id="A0A316VZY4"/>
<dbReference type="OrthoDB" id="2017782at2759"/>
<feature type="compositionally biased region" description="Polar residues" evidence="1">
    <location>
        <begin position="51"/>
        <end position="60"/>
    </location>
</feature>
<evidence type="ECO:0000313" key="2">
    <source>
        <dbReference type="EMBL" id="PWN43042.1"/>
    </source>
</evidence>
<gene>
    <name evidence="2" type="ORF">IE81DRAFT_322748</name>
</gene>
<dbReference type="Proteomes" id="UP000245783">
    <property type="component" value="Unassembled WGS sequence"/>
</dbReference>
<evidence type="ECO:0000313" key="3">
    <source>
        <dbReference type="Proteomes" id="UP000245783"/>
    </source>
</evidence>
<evidence type="ECO:0008006" key="4">
    <source>
        <dbReference type="Google" id="ProtNLM"/>
    </source>
</evidence>
<organism evidence="2 3">
    <name type="scientific">Ceraceosorus guamensis</name>
    <dbReference type="NCBI Taxonomy" id="1522189"/>
    <lineage>
        <taxon>Eukaryota</taxon>
        <taxon>Fungi</taxon>
        <taxon>Dikarya</taxon>
        <taxon>Basidiomycota</taxon>
        <taxon>Ustilaginomycotina</taxon>
        <taxon>Exobasidiomycetes</taxon>
        <taxon>Ceraceosorales</taxon>
        <taxon>Ceraceosoraceae</taxon>
        <taxon>Ceraceosorus</taxon>
    </lineage>
</organism>
<accession>A0A316VZY4</accession>
<dbReference type="RefSeq" id="XP_025370202.1">
    <property type="nucleotide sequence ID" value="XM_025513736.1"/>
</dbReference>
<keyword evidence="3" id="KW-1185">Reference proteome</keyword>